<evidence type="ECO:0000313" key="1">
    <source>
        <dbReference type="EMBL" id="AEH61134.1"/>
    </source>
</evidence>
<evidence type="ECO:0000313" key="2">
    <source>
        <dbReference type="Proteomes" id="UP000006622"/>
    </source>
</evidence>
<dbReference type="GeneID" id="10822916"/>
<proteinExistence type="predicted"/>
<organism evidence="1 2">
    <name type="scientific">Methanosalsum zhilinae (strain DSM 4017 / NBRC 107636 / OCM 62 / WeN5)</name>
    <name type="common">Methanohalophilus zhilinae</name>
    <dbReference type="NCBI Taxonomy" id="679901"/>
    <lineage>
        <taxon>Archaea</taxon>
        <taxon>Methanobacteriati</taxon>
        <taxon>Methanobacteriota</taxon>
        <taxon>Stenosarchaea group</taxon>
        <taxon>Methanomicrobia</taxon>
        <taxon>Methanosarcinales</taxon>
        <taxon>Methanosarcinaceae</taxon>
        <taxon>Methanosalsum</taxon>
    </lineage>
</organism>
<dbReference type="EMBL" id="CP002101">
    <property type="protein sequence ID" value="AEH61134.1"/>
    <property type="molecule type" value="Genomic_DNA"/>
</dbReference>
<dbReference type="AlphaFoldDB" id="F7XLU7"/>
<dbReference type="HOGENOM" id="CLU_582189_0_0_2"/>
<dbReference type="OrthoDB" id="125634at2157"/>
<keyword evidence="2" id="KW-1185">Reference proteome</keyword>
<accession>F7XLU7</accession>
<sequence length="469" mass="53417">MKNELGKTVPKSVVEEAKERGCHQGVKYVYKDGEYGNKKPAASIGGKKATRFGNMNSAEKHKVSLGDGWVAFESPTGSKSSKFNNLDKSFKNNLNINTHKTETYTNFPINIKRETEFYQGYIRFKISVSNESQYVISDVSLDFIYDEALLHIVENEKISKKNGKFILDTIPGGKSKTLTILFEPLTCSKATDIKCIVLYQNYMGNMQSTWMEPKEIRVICPIMKTDQDINIGRLKEFIEKLPSRDNRIYEISDGFDINNITHLSHKVLQKHDIKHVSTLSSRDKRRSEIWYYGKTKVNNNDIIIKISIFSGNNRIELFAATNNADSLTGLLAEIGRELKQTLESISKNKIVNVYVKDSVVQHTNLLDMCDVNGNCDVNVVIEDSIVQRSNLVSANNSNYKEEVNENCNPNCPCWGKNITHPRRCPICNHIFKGNGWDGIDAHYKAKHEKDTGVPYHVWWSQICTDHKSR</sequence>
<dbReference type="STRING" id="679901.Mzhil_1280"/>
<reference evidence="1 2" key="1">
    <citation type="submission" date="2010-07" db="EMBL/GenBank/DDBJ databases">
        <title>The complete genome of Methanosalsum zhilinae DSM 4017.</title>
        <authorList>
            <consortium name="US DOE Joint Genome Institute (JGI-PGF)"/>
            <person name="Lucas S."/>
            <person name="Copeland A."/>
            <person name="Lapidus A."/>
            <person name="Glavina del Rio T."/>
            <person name="Dalin E."/>
            <person name="Tice H."/>
            <person name="Bruce D."/>
            <person name="Goodwin L."/>
            <person name="Pitluck S."/>
            <person name="Kyrpides N."/>
            <person name="Mavromatis K."/>
            <person name="Ovchinnikova G."/>
            <person name="Daligault H."/>
            <person name="Detter J.C."/>
            <person name="Han C."/>
            <person name="Tapia R."/>
            <person name="Larimer F."/>
            <person name="Land M."/>
            <person name="Hauser L."/>
            <person name="Markowitz V."/>
            <person name="Cheng J.-F."/>
            <person name="Hugenholtz P."/>
            <person name="Woyke T."/>
            <person name="Wu D."/>
            <person name="Spring S."/>
            <person name="Schueler E."/>
            <person name="Brambilla E."/>
            <person name="Klenk H.-P."/>
            <person name="Eisen J.A."/>
        </authorList>
    </citation>
    <scope>NUCLEOTIDE SEQUENCE [LARGE SCALE GENOMIC DNA]</scope>
    <source>
        <strain evidence="2">DSM 4017 / NBRC 107636 / OCM 62 / WeN5</strain>
    </source>
</reference>
<dbReference type="RefSeq" id="WP_013898571.1">
    <property type="nucleotide sequence ID" value="NC_015676.1"/>
</dbReference>
<dbReference type="Proteomes" id="UP000006622">
    <property type="component" value="Chromosome"/>
</dbReference>
<dbReference type="KEGG" id="mzh:Mzhil_1280"/>
<gene>
    <name evidence="1" type="ordered locus">Mzhil_1280</name>
</gene>
<name>F7XLU7_METZD</name>
<protein>
    <submittedName>
        <fullName evidence="1">Uncharacterized protein</fullName>
    </submittedName>
</protein>